<gene>
    <name evidence="1" type="primary">56</name>
    <name evidence="1" type="ORF">SEA_LASTHOPE_56</name>
</gene>
<proteinExistence type="predicted"/>
<sequence length="128" mass="13724">MNRKGIAAVVVAAAAGLGLSGCSTDADIASANLSKASEQFEVSRRIVAINGVTDKYLFTVEGKCSLEYPENRTEIVCKLGNGSLIKHVVRQSDNVTLIMEQTDGTAVSTDHYRVIFKPEAIVPNVDRP</sequence>
<evidence type="ECO:0000313" key="2">
    <source>
        <dbReference type="Proteomes" id="UP000226328"/>
    </source>
</evidence>
<dbReference type="RefSeq" id="YP_009953250.1">
    <property type="nucleotide sequence ID" value="NC_051620.1"/>
</dbReference>
<keyword evidence="2" id="KW-1185">Reference proteome</keyword>
<dbReference type="GeneID" id="60324718"/>
<dbReference type="Proteomes" id="UP000226328">
    <property type="component" value="Segment"/>
</dbReference>
<dbReference type="PROSITE" id="PS51257">
    <property type="entry name" value="PROKAR_LIPOPROTEIN"/>
    <property type="match status" value="1"/>
</dbReference>
<name>A0A222ZR54_9CAUD</name>
<accession>A0A222ZR54</accession>
<organism evidence="1 2">
    <name type="scientific">Mycobacterium phage LastHope</name>
    <dbReference type="NCBI Taxonomy" id="2015886"/>
    <lineage>
        <taxon>Viruses</taxon>
        <taxon>Duplodnaviria</taxon>
        <taxon>Heunggongvirae</taxon>
        <taxon>Uroviricota</taxon>
        <taxon>Caudoviricetes</taxon>
        <taxon>Weiservirinae</taxon>
        <taxon>Anayavirus</taxon>
        <taxon>Anayavirus lasthope</taxon>
    </lineage>
</organism>
<dbReference type="Pfam" id="PF25682">
    <property type="entry name" value="Phage_VG64"/>
    <property type="match status" value="1"/>
</dbReference>
<dbReference type="InterPro" id="IPR058243">
    <property type="entry name" value="Phage_VG64"/>
</dbReference>
<dbReference type="KEGG" id="vg:60324718"/>
<evidence type="ECO:0000313" key="1">
    <source>
        <dbReference type="EMBL" id="ASR87224.1"/>
    </source>
</evidence>
<dbReference type="EMBL" id="MF140416">
    <property type="protein sequence ID" value="ASR87224.1"/>
    <property type="molecule type" value="Genomic_DNA"/>
</dbReference>
<reference evidence="1 2" key="1">
    <citation type="submission" date="2017-05" db="EMBL/GenBank/DDBJ databases">
        <authorList>
            <person name="Gomez-Rosado J.O."/>
            <person name="Gonzalez-Garcia E.M."/>
            <person name="Gonzalez-Leon M.A."/>
            <person name="Gonzalez-Rodriguez J."/>
            <person name="Gonzalez-Santos L.I."/>
            <person name="Goveo-Rivera I.A."/>
            <person name="Gutierrez-Silva J.C."/>
            <person name="Issa-Mahmud S."/>
            <person name="Lopez-Llera J.N."/>
            <person name="Marrero-Visalden G."/>
            <person name="Muyet-Blasini E."/>
            <person name="Ortiz-Torres X.D."/>
            <person name="Palacios-Vallejo J.G."/>
            <person name="Pichardo-Gonzalez P.A."/>
            <person name="Pou-Acosta P.M."/>
            <person name="Velez-Velazquez R.M."/>
            <person name="Fernandez-Martinez M."/>
            <person name="Maldonado-Vazquez N."/>
            <person name="Rubin M."/>
            <person name="Vazquez E."/>
            <person name="Stoner T.H."/>
            <person name="Garlena R.A."/>
            <person name="Russell D.A."/>
            <person name="Pope W.H."/>
            <person name="Jacobs-Sera D."/>
            <person name="Hatfull G.F."/>
        </authorList>
    </citation>
    <scope>NUCLEOTIDE SEQUENCE [LARGE SCALE GENOMIC DNA]</scope>
</reference>
<protein>
    <submittedName>
        <fullName evidence="1">Uncharacterized protein</fullName>
    </submittedName>
</protein>